<sequence length="114" mass="12828">MMDEALHAAIAAVIPNCYGTVAPANAQTPYVIWQRFGGDTSEYLDNEDSQVDAADVQIRIFSPDILEPKRLMPQLVSALRQHPELTIRPVGSFRDDFDHDMNLFSADQDFTVKF</sequence>
<dbReference type="Pfam" id="PF11367">
    <property type="entry name" value="Tail_completion_gp17"/>
    <property type="match status" value="1"/>
</dbReference>
<dbReference type="EMBL" id="BKBW01000023">
    <property type="protein sequence ID" value="GEQ78045.1"/>
    <property type="molecule type" value="Genomic_DNA"/>
</dbReference>
<dbReference type="InterPro" id="IPR021508">
    <property type="entry name" value="Gp17-like"/>
</dbReference>
<dbReference type="AlphaFoldDB" id="A0A5A7MMW4"/>
<organism evidence="1 2">
    <name type="scientific">Comamonas testosteroni</name>
    <name type="common">Pseudomonas testosteroni</name>
    <dbReference type="NCBI Taxonomy" id="285"/>
    <lineage>
        <taxon>Bacteria</taxon>
        <taxon>Pseudomonadati</taxon>
        <taxon>Pseudomonadota</taxon>
        <taxon>Betaproteobacteria</taxon>
        <taxon>Burkholderiales</taxon>
        <taxon>Comamonadaceae</taxon>
        <taxon>Comamonas</taxon>
    </lineage>
</organism>
<accession>A0A5A7MMW4</accession>
<protein>
    <recommendedName>
        <fullName evidence="3">DUF3168 domain-containing protein</fullName>
    </recommendedName>
</protein>
<evidence type="ECO:0000313" key="2">
    <source>
        <dbReference type="Proteomes" id="UP000323105"/>
    </source>
</evidence>
<name>A0A5A7MMW4_COMTE</name>
<comment type="caution">
    <text evidence="1">The sequence shown here is derived from an EMBL/GenBank/DDBJ whole genome shotgun (WGS) entry which is preliminary data.</text>
</comment>
<dbReference type="RefSeq" id="WP_238707854.1">
    <property type="nucleotide sequence ID" value="NZ_BKBW01000023.1"/>
</dbReference>
<reference evidence="1 2" key="1">
    <citation type="journal article" date="2019" name="Microbiol. Resour. Announc.">
        <title>Draft Genome Sequence of Comamonas testosteroni TA441, a Bacterium That Has a Cryptic Phenol Degradation Gene Cluster.</title>
        <authorList>
            <person name="Arai H."/>
            <person name="Ishii M."/>
        </authorList>
    </citation>
    <scope>NUCLEOTIDE SEQUENCE [LARGE SCALE GENOMIC DNA]</scope>
    <source>
        <strain evidence="1 2">TA441</strain>
    </source>
</reference>
<evidence type="ECO:0000313" key="1">
    <source>
        <dbReference type="EMBL" id="GEQ78045.1"/>
    </source>
</evidence>
<gene>
    <name evidence="1" type="ORF">CTTA_5050</name>
</gene>
<evidence type="ECO:0008006" key="3">
    <source>
        <dbReference type="Google" id="ProtNLM"/>
    </source>
</evidence>
<dbReference type="Proteomes" id="UP000323105">
    <property type="component" value="Unassembled WGS sequence"/>
</dbReference>
<proteinExistence type="predicted"/>